<protein>
    <submittedName>
        <fullName evidence="1">Uncharacterized protein</fullName>
    </submittedName>
</protein>
<organism evidence="1 2">
    <name type="scientific">Ixodes persulcatus</name>
    <name type="common">Taiga tick</name>
    <dbReference type="NCBI Taxonomy" id="34615"/>
    <lineage>
        <taxon>Eukaryota</taxon>
        <taxon>Metazoa</taxon>
        <taxon>Ecdysozoa</taxon>
        <taxon>Arthropoda</taxon>
        <taxon>Chelicerata</taxon>
        <taxon>Arachnida</taxon>
        <taxon>Acari</taxon>
        <taxon>Parasitiformes</taxon>
        <taxon>Ixodida</taxon>
        <taxon>Ixodoidea</taxon>
        <taxon>Ixodidae</taxon>
        <taxon>Ixodinae</taxon>
        <taxon>Ixodes</taxon>
    </lineage>
</organism>
<evidence type="ECO:0000313" key="1">
    <source>
        <dbReference type="EMBL" id="KAG0418855.1"/>
    </source>
</evidence>
<accession>A0AC60PFH2</accession>
<gene>
    <name evidence="1" type="ORF">HPB47_004540</name>
</gene>
<proteinExistence type="predicted"/>
<sequence>MDTLVLDTPEGEGAAGNHDSRGHGSNSPVLPRGLAEKDDASGLCTENVRCIPPIPSPVQTHVRRYLSSLAHVSPTETTGVRAFCDVPKPGRIPVENTLSTSTERDWTATEAPRTVRGLGRSSIPLKPSNMPFWLRRNVTQMFPDSPSEDMPHGTFLADREVSADTSLGSDSPPNRSGRLSGNSSGFIPQTIQRPHAAPRPAESLLRGGTDVAGTRPSIKRPLVNWTEAASKRGAPALRQSTGGYFLRSTVPLAAASASGTNEVGGVTCAAFTSVVNPREGNPSVPNAATSSAKDRQRVSRESRGAEAAKDDSWTQRTTSTREKLPARRPGYHPTFFTTRVQGVEAAPPHSPRPSKRKTSTTLFAQTERKDGRLVEDLASSSPRALSKAAGNSVGVRSGFHAKQRPTKTLEASASRPLPGVVPSSPRGLDVGSRRNKKEKQTPISSAEASPGDRSDEEAAFQQLVAQLHCALKSWRTLPPLLSRDARDVSRSQVQCPDRQKGVDMADKRTSEQKMAAGVHPAKQSRGKPSATFPGPVAPPVGSRLPAHPEGTAAPRENVSTSDDSRFSELSGLDARPRRKLVSGGEVDNPPTEKSLSKSPERIAHERRVFTKQRRDVELLDGELRPVGKTAPMGLGLLVSTDHVTVGIVRLLPSGVKGYSETWDHDTMLLATDKSVVVERRGSWEVLTKNSCSYISRGVPYSIRNISPAPAEVYIILVTPC</sequence>
<reference evidence="1 2" key="1">
    <citation type="journal article" date="2020" name="Cell">
        <title>Large-Scale Comparative Analyses of Tick Genomes Elucidate Their Genetic Diversity and Vector Capacities.</title>
        <authorList>
            <consortium name="Tick Genome and Microbiome Consortium (TIGMIC)"/>
            <person name="Jia N."/>
            <person name="Wang J."/>
            <person name="Shi W."/>
            <person name="Du L."/>
            <person name="Sun Y."/>
            <person name="Zhan W."/>
            <person name="Jiang J.F."/>
            <person name="Wang Q."/>
            <person name="Zhang B."/>
            <person name="Ji P."/>
            <person name="Bell-Sakyi L."/>
            <person name="Cui X.M."/>
            <person name="Yuan T.T."/>
            <person name="Jiang B.G."/>
            <person name="Yang W.F."/>
            <person name="Lam T.T."/>
            <person name="Chang Q.C."/>
            <person name="Ding S.J."/>
            <person name="Wang X.J."/>
            <person name="Zhu J.G."/>
            <person name="Ruan X.D."/>
            <person name="Zhao L."/>
            <person name="Wei J.T."/>
            <person name="Ye R.Z."/>
            <person name="Que T.C."/>
            <person name="Du C.H."/>
            <person name="Zhou Y.H."/>
            <person name="Cheng J.X."/>
            <person name="Dai P.F."/>
            <person name="Guo W.B."/>
            <person name="Han X.H."/>
            <person name="Huang E.J."/>
            <person name="Li L.F."/>
            <person name="Wei W."/>
            <person name="Gao Y.C."/>
            <person name="Liu J.Z."/>
            <person name="Shao H.Z."/>
            <person name="Wang X."/>
            <person name="Wang C.C."/>
            <person name="Yang T.C."/>
            <person name="Huo Q.B."/>
            <person name="Li W."/>
            <person name="Chen H.Y."/>
            <person name="Chen S.E."/>
            <person name="Zhou L.G."/>
            <person name="Ni X.B."/>
            <person name="Tian J.H."/>
            <person name="Sheng Y."/>
            <person name="Liu T."/>
            <person name="Pan Y.S."/>
            <person name="Xia L.Y."/>
            <person name="Li J."/>
            <person name="Zhao F."/>
            <person name="Cao W.C."/>
        </authorList>
    </citation>
    <scope>NUCLEOTIDE SEQUENCE [LARGE SCALE GENOMIC DNA]</scope>
    <source>
        <strain evidence="1">Iper-2018</strain>
    </source>
</reference>
<dbReference type="EMBL" id="JABSTQ010010692">
    <property type="protein sequence ID" value="KAG0418855.1"/>
    <property type="molecule type" value="Genomic_DNA"/>
</dbReference>
<comment type="caution">
    <text evidence="1">The sequence shown here is derived from an EMBL/GenBank/DDBJ whole genome shotgun (WGS) entry which is preliminary data.</text>
</comment>
<name>A0AC60PFH2_IXOPE</name>
<keyword evidence="2" id="KW-1185">Reference proteome</keyword>
<dbReference type="Proteomes" id="UP000805193">
    <property type="component" value="Unassembled WGS sequence"/>
</dbReference>
<evidence type="ECO:0000313" key="2">
    <source>
        <dbReference type="Proteomes" id="UP000805193"/>
    </source>
</evidence>